<dbReference type="Proteomes" id="UP001242010">
    <property type="component" value="Chromosome"/>
</dbReference>
<dbReference type="PANTHER" id="PTHR38785">
    <property type="entry name" value="HOMOLOG OF VIRK"/>
    <property type="match status" value="1"/>
</dbReference>
<protein>
    <recommendedName>
        <fullName evidence="3">DUF535 domain-containing protein</fullName>
    </recommendedName>
</protein>
<evidence type="ECO:0008006" key="3">
    <source>
        <dbReference type="Google" id="ProtNLM"/>
    </source>
</evidence>
<proteinExistence type="predicted"/>
<dbReference type="PANTHER" id="PTHR38785:SF1">
    <property type="entry name" value="HOMOLOG OF VIRK"/>
    <property type="match status" value="1"/>
</dbReference>
<evidence type="ECO:0000313" key="1">
    <source>
        <dbReference type="EMBL" id="BDU70575.1"/>
    </source>
</evidence>
<dbReference type="Pfam" id="PF04393">
    <property type="entry name" value="DUF535"/>
    <property type="match status" value="1"/>
</dbReference>
<reference evidence="2" key="1">
    <citation type="journal article" date="2023" name="Int. J. Syst. Evol. Microbiol.">
        <title>Mesoterricola silvestris gen. nov., sp. nov., Mesoterricola sediminis sp. nov., Geothrix oryzae sp. nov., Geothrix edaphica sp. nov., Geothrix rubra sp. nov., and Geothrix limicola sp. nov., six novel members of Acidobacteriota isolated from soils.</title>
        <authorList>
            <person name="Itoh H."/>
            <person name="Sugisawa Y."/>
            <person name="Mise K."/>
            <person name="Xu Z."/>
            <person name="Kuniyasu M."/>
            <person name="Ushijima N."/>
            <person name="Kawano K."/>
            <person name="Kobayashi E."/>
            <person name="Shiratori Y."/>
            <person name="Masuda Y."/>
            <person name="Senoo K."/>
        </authorList>
    </citation>
    <scope>NUCLEOTIDE SEQUENCE [LARGE SCALE GENOMIC DNA]</scope>
    <source>
        <strain evidence="2">Red222</strain>
    </source>
</reference>
<dbReference type="EMBL" id="AP027079">
    <property type="protein sequence ID" value="BDU70575.1"/>
    <property type="molecule type" value="Genomic_DNA"/>
</dbReference>
<organism evidence="1 2">
    <name type="scientific">Geothrix oryzae</name>
    <dbReference type="NCBI Taxonomy" id="2927975"/>
    <lineage>
        <taxon>Bacteria</taxon>
        <taxon>Pseudomonadati</taxon>
        <taxon>Acidobacteriota</taxon>
        <taxon>Holophagae</taxon>
        <taxon>Holophagales</taxon>
        <taxon>Holophagaceae</taxon>
        <taxon>Geothrix</taxon>
    </lineage>
</organism>
<gene>
    <name evidence="1" type="ORF">GETHOR_26760</name>
</gene>
<accession>A0ABN6V3B8</accession>
<name>A0ABN6V3B8_9BACT</name>
<keyword evidence="2" id="KW-1185">Reference proteome</keyword>
<dbReference type="RefSeq" id="WP_286354291.1">
    <property type="nucleotide sequence ID" value="NZ_AP027079.1"/>
</dbReference>
<evidence type="ECO:0000313" key="2">
    <source>
        <dbReference type="Proteomes" id="UP001242010"/>
    </source>
</evidence>
<sequence length="309" mass="34966">MIQSYIRVSRKAWHYSTQAYETGPDERKKVKRHLRWAALAVLREVSVQGWFAFLDAPVIRPFVEANPRLAFRPMGTYMSRRWNWSRRFKVIRDTYLFVNAKGGEFQAAMLREGGLLLARIPLDKAGTMSLRMRADAQFRKEGEIGVFLELEGTSGAISSFAFSLEHLPEGWSCVVGALQGRKGGDEETIKLATKAMHGLRPKALMVFVAQEVARSLRVAHLLGVGNDIHVARGRILGPGKKILFDYDDLWIEAGGERQPDGWFRLPLKAARRSGDEIKPNKRSMYTKRYALMDALSRQIRTVLTASGSR</sequence>
<dbReference type="InterPro" id="IPR007488">
    <property type="entry name" value="DUF535"/>
</dbReference>